<keyword evidence="4" id="KW-1185">Reference proteome</keyword>
<proteinExistence type="predicted"/>
<feature type="transmembrane region" description="Helical" evidence="1">
    <location>
        <begin position="332"/>
        <end position="351"/>
    </location>
</feature>
<dbReference type="PANTHER" id="PTHR12203">
    <property type="entry name" value="KDEL LYS-ASP-GLU-LEU CONTAINING - RELATED"/>
    <property type="match status" value="1"/>
</dbReference>
<feature type="transmembrane region" description="Helical" evidence="1">
    <location>
        <begin position="363"/>
        <end position="382"/>
    </location>
</feature>
<dbReference type="Proteomes" id="UP001303889">
    <property type="component" value="Unassembled WGS sequence"/>
</dbReference>
<accession>A0AAN6RXD4</accession>
<feature type="transmembrane region" description="Helical" evidence="1">
    <location>
        <begin position="272"/>
        <end position="294"/>
    </location>
</feature>
<keyword evidence="1" id="KW-1133">Transmembrane helix</keyword>
<dbReference type="EMBL" id="MU855315">
    <property type="protein sequence ID" value="KAK3907007.1"/>
    <property type="molecule type" value="Genomic_DNA"/>
</dbReference>
<evidence type="ECO:0000313" key="4">
    <source>
        <dbReference type="Proteomes" id="UP001303889"/>
    </source>
</evidence>
<feature type="transmembrane region" description="Helical" evidence="1">
    <location>
        <begin position="301"/>
        <end position="320"/>
    </location>
</feature>
<protein>
    <submittedName>
        <fullName evidence="2">Glycosyltransferase</fullName>
    </submittedName>
</protein>
<dbReference type="AlphaFoldDB" id="A0AAN6RXD4"/>
<evidence type="ECO:0000313" key="3">
    <source>
        <dbReference type="EMBL" id="KAK3907071.1"/>
    </source>
</evidence>
<keyword evidence="1" id="KW-0472">Membrane</keyword>
<organism evidence="2 4">
    <name type="scientific">Staphylotrichum tortipilum</name>
    <dbReference type="NCBI Taxonomy" id="2831512"/>
    <lineage>
        <taxon>Eukaryota</taxon>
        <taxon>Fungi</taxon>
        <taxon>Dikarya</taxon>
        <taxon>Ascomycota</taxon>
        <taxon>Pezizomycotina</taxon>
        <taxon>Sordariomycetes</taxon>
        <taxon>Sordariomycetidae</taxon>
        <taxon>Sordariales</taxon>
        <taxon>Chaetomiaceae</taxon>
        <taxon>Staphylotrichum</taxon>
    </lineage>
</organism>
<comment type="caution">
    <text evidence="2">The sequence shown here is derived from an EMBL/GenBank/DDBJ whole genome shotgun (WGS) entry which is preliminary data.</text>
</comment>
<evidence type="ECO:0000256" key="1">
    <source>
        <dbReference type="SAM" id="Phobius"/>
    </source>
</evidence>
<keyword evidence="1" id="KW-0812">Transmembrane</keyword>
<feature type="transmembrane region" description="Helical" evidence="1">
    <location>
        <begin position="164"/>
        <end position="181"/>
    </location>
</feature>
<dbReference type="InterPro" id="IPR051091">
    <property type="entry name" value="O-Glucosyltr/Glycosyltrsf_90"/>
</dbReference>
<evidence type="ECO:0000313" key="2">
    <source>
        <dbReference type="EMBL" id="KAK3907007.1"/>
    </source>
</evidence>
<feature type="transmembrane region" description="Helical" evidence="1">
    <location>
        <begin position="83"/>
        <end position="99"/>
    </location>
</feature>
<sequence length="948" mass="106031">MAHQLMALCAATSFMWLSYNLEDHQIIEQPRLSSLLVLLIAALASYVVSFCAAWLPGTNGRFDDELAPLNAKRTNLPKKPRRYFLPGLVVCIILRLEIFHRVTLDLQCSKPGIEAFLPLLVLVYELLPGRRTRAGISDNDEKDRDDIGMTIVDAAHAWFNESKASLSIGVAMLTLGAYLASSSDPRSTFFCSRHDGSLVVILLESTGLLLDAAMAIMAWRILAWARTTKSRLRTLSGILLAVSLATGLLYAASRIILPSAPVSYNFRGLDSLYFFDIVVDGLVFSAFLISTSLLATEGSPLSLVGVLTFLFGLLEAVQRTSLTGTWENISPATTYFALLLICFGFTSFVYANNIRSVVFLHRAFVVFLLVLVTIVATIYTPIKALRIIDQHPLARVIYDARIAADRWLVHASVSSSLQVAVGEYRERHVGRNPPPKFDVWYEFATARDSVVLDHFPQMQNDLLPFWGVPPAKIREGVRRAAAEPDMAILQIHDGQARHNLPPASPYKQVMEDMLVLVQGFAKHLPDMELAINLDERPRVLAPLDEVQRFIKAANRLRGGSLLPGTQTSLGEMPVALSATGGKNQAPETFTPVRALREMTALTCPPGTKARAGSHWDIRDLCTSCAKPQSQGQHLTNWPLSQDICHQSDLLRLHGFYMTSPVLRPLQELLPVFSRAKTDSYGDILIPLRRISEAGEPNSEGFEMKWKKLFWRGKVDRFHSSHELLHGGHQERLVHLMSGPARSERARLLLPRKNRLSLEEVPTGALNDLLPVDVAFSGYSACGTPGDRHCKEVADEFATRPDDKEPLRSQYVMVVDTDDGPPRELLRTLRSGSVPLFGSIFKEWYTERLMPWVHFVPIDLRFHGLHSTITYFLGIKKMDGRKLNGREVEMAARAEDGRFIADQGQRWAAKALRKEDAEVYLFRLLLEWSRVVNDNRDTIGFVLPSERLV</sequence>
<dbReference type="EMBL" id="MU855315">
    <property type="protein sequence ID" value="KAK3907071.1"/>
    <property type="molecule type" value="Genomic_DNA"/>
</dbReference>
<feature type="transmembrane region" description="Helical" evidence="1">
    <location>
        <begin position="201"/>
        <end position="222"/>
    </location>
</feature>
<dbReference type="PANTHER" id="PTHR12203:SF35">
    <property type="entry name" value="PROTEIN O-GLUCOSYLTRANSFERASE 1"/>
    <property type="match status" value="1"/>
</dbReference>
<name>A0AAN6RXD4_9PEZI</name>
<feature type="transmembrane region" description="Helical" evidence="1">
    <location>
        <begin position="36"/>
        <end position="55"/>
    </location>
</feature>
<reference evidence="2" key="2">
    <citation type="submission" date="2023-05" db="EMBL/GenBank/DDBJ databases">
        <authorList>
            <consortium name="Lawrence Berkeley National Laboratory"/>
            <person name="Steindorff A."/>
            <person name="Hensen N."/>
            <person name="Bonometti L."/>
            <person name="Westerberg I."/>
            <person name="Brannstrom I.O."/>
            <person name="Guillou S."/>
            <person name="Cros-Aarteil S."/>
            <person name="Calhoun S."/>
            <person name="Haridas S."/>
            <person name="Kuo A."/>
            <person name="Mondo S."/>
            <person name="Pangilinan J."/>
            <person name="Riley R."/>
            <person name="Labutti K."/>
            <person name="Andreopoulos B."/>
            <person name="Lipzen A."/>
            <person name="Chen C."/>
            <person name="Yanf M."/>
            <person name="Daum C."/>
            <person name="Ng V."/>
            <person name="Clum A."/>
            <person name="Ohm R."/>
            <person name="Martin F."/>
            <person name="Silar P."/>
            <person name="Natvig D."/>
            <person name="Lalanne C."/>
            <person name="Gautier V."/>
            <person name="Ament-Velasquez S.L."/>
            <person name="Kruys A."/>
            <person name="Hutchinson M.I."/>
            <person name="Powell A.J."/>
            <person name="Barry K."/>
            <person name="Miller A.N."/>
            <person name="Grigoriev I.V."/>
            <person name="Debuchy R."/>
            <person name="Gladieux P."/>
            <person name="Thoren M.H."/>
            <person name="Johannesson H."/>
        </authorList>
    </citation>
    <scope>NUCLEOTIDE SEQUENCE</scope>
    <source>
        <strain evidence="2">CBS 103.79</strain>
    </source>
</reference>
<feature type="transmembrane region" description="Helical" evidence="1">
    <location>
        <begin position="234"/>
        <end position="252"/>
    </location>
</feature>
<reference evidence="2" key="1">
    <citation type="journal article" date="2023" name="Mol. Phylogenet. Evol.">
        <title>Genome-scale phylogeny and comparative genomics of the fungal order Sordariales.</title>
        <authorList>
            <person name="Hensen N."/>
            <person name="Bonometti L."/>
            <person name="Westerberg I."/>
            <person name="Brannstrom I.O."/>
            <person name="Guillou S."/>
            <person name="Cros-Aarteil S."/>
            <person name="Calhoun S."/>
            <person name="Haridas S."/>
            <person name="Kuo A."/>
            <person name="Mondo S."/>
            <person name="Pangilinan J."/>
            <person name="Riley R."/>
            <person name="LaButti K."/>
            <person name="Andreopoulos B."/>
            <person name="Lipzen A."/>
            <person name="Chen C."/>
            <person name="Yan M."/>
            <person name="Daum C."/>
            <person name="Ng V."/>
            <person name="Clum A."/>
            <person name="Steindorff A."/>
            <person name="Ohm R.A."/>
            <person name="Martin F."/>
            <person name="Silar P."/>
            <person name="Natvig D.O."/>
            <person name="Lalanne C."/>
            <person name="Gautier V."/>
            <person name="Ament-Velasquez S.L."/>
            <person name="Kruys A."/>
            <person name="Hutchinson M.I."/>
            <person name="Powell A.J."/>
            <person name="Barry K."/>
            <person name="Miller A.N."/>
            <person name="Grigoriev I.V."/>
            <person name="Debuchy R."/>
            <person name="Gladieux P."/>
            <person name="Hiltunen Thoren M."/>
            <person name="Johannesson H."/>
        </authorList>
    </citation>
    <scope>NUCLEOTIDE SEQUENCE</scope>
    <source>
        <strain evidence="2">CBS 103.79</strain>
    </source>
</reference>
<gene>
    <name evidence="2" type="ORF">C8A05DRAFT_29040</name>
    <name evidence="3" type="ORF">C8A05DRAFT_29107</name>
</gene>